<feature type="transmembrane region" description="Helical" evidence="9">
    <location>
        <begin position="370"/>
        <end position="390"/>
    </location>
</feature>
<feature type="compositionally biased region" description="Basic and acidic residues" evidence="8">
    <location>
        <begin position="86"/>
        <end position="97"/>
    </location>
</feature>
<dbReference type="SUPFAM" id="SSF90123">
    <property type="entry name" value="ABC transporter transmembrane region"/>
    <property type="match status" value="2"/>
</dbReference>
<dbReference type="CDD" id="cd18577">
    <property type="entry name" value="ABC_6TM_Pgp_ABCB1_D1_like"/>
    <property type="match status" value="1"/>
</dbReference>
<evidence type="ECO:0000256" key="8">
    <source>
        <dbReference type="SAM" id="MobiDB-lite"/>
    </source>
</evidence>
<evidence type="ECO:0000256" key="2">
    <source>
        <dbReference type="ARBA" id="ARBA00007577"/>
    </source>
</evidence>
<feature type="region of interest" description="Disordered" evidence="8">
    <location>
        <begin position="1"/>
        <end position="211"/>
    </location>
</feature>
<reference evidence="12" key="1">
    <citation type="submission" date="2021-10" db="EMBL/GenBank/DDBJ databases">
        <authorList>
            <person name="Piombo E."/>
        </authorList>
    </citation>
    <scope>NUCLEOTIDE SEQUENCE</scope>
</reference>
<keyword evidence="7 9" id="KW-0472">Membrane</keyword>
<dbReference type="PROSITE" id="PS50929">
    <property type="entry name" value="ABC_TM1F"/>
    <property type="match status" value="2"/>
</dbReference>
<dbReference type="Proteomes" id="UP000775872">
    <property type="component" value="Unassembled WGS sequence"/>
</dbReference>
<comment type="caution">
    <text evidence="12">The sequence shown here is derived from an EMBL/GenBank/DDBJ whole genome shotgun (WGS) entry which is preliminary data.</text>
</comment>
<feature type="transmembrane region" description="Helical" evidence="9">
    <location>
        <begin position="242"/>
        <end position="275"/>
    </location>
</feature>
<dbReference type="FunFam" id="3.40.50.300:FF:000916">
    <property type="entry name" value="ABC transporter B family member 9"/>
    <property type="match status" value="1"/>
</dbReference>
<feature type="compositionally biased region" description="Basic and acidic residues" evidence="8">
    <location>
        <begin position="1"/>
        <end position="11"/>
    </location>
</feature>
<dbReference type="Pfam" id="PF00664">
    <property type="entry name" value="ABC_membrane"/>
    <property type="match status" value="2"/>
</dbReference>
<keyword evidence="3 9" id="KW-0812">Transmembrane</keyword>
<dbReference type="CDD" id="cd18578">
    <property type="entry name" value="ABC_6TM_Pgp_ABCB1_D2_like"/>
    <property type="match status" value="1"/>
</dbReference>
<dbReference type="FunFam" id="1.20.1560.10:FF:000102">
    <property type="entry name" value="ABC multidrug transporter Mdr1"/>
    <property type="match status" value="1"/>
</dbReference>
<feature type="compositionally biased region" description="Polar residues" evidence="8">
    <location>
        <begin position="175"/>
        <end position="197"/>
    </location>
</feature>
<evidence type="ECO:0000256" key="7">
    <source>
        <dbReference type="ARBA" id="ARBA00023136"/>
    </source>
</evidence>
<dbReference type="GO" id="GO:0015421">
    <property type="term" value="F:ABC-type oligopeptide transporter activity"/>
    <property type="evidence" value="ECO:0007669"/>
    <property type="project" value="TreeGrafter"/>
</dbReference>
<keyword evidence="6 9" id="KW-1133">Transmembrane helix</keyword>
<dbReference type="PANTHER" id="PTHR43394:SF27">
    <property type="entry name" value="ATP-DEPENDENT TRANSLOCASE ABCB1-LIKE"/>
    <property type="match status" value="1"/>
</dbReference>
<dbReference type="InterPro" id="IPR039421">
    <property type="entry name" value="Type_1_exporter"/>
</dbReference>
<organism evidence="12 13">
    <name type="scientific">Clonostachys solani</name>
    <dbReference type="NCBI Taxonomy" id="160281"/>
    <lineage>
        <taxon>Eukaryota</taxon>
        <taxon>Fungi</taxon>
        <taxon>Dikarya</taxon>
        <taxon>Ascomycota</taxon>
        <taxon>Pezizomycotina</taxon>
        <taxon>Sordariomycetes</taxon>
        <taxon>Hypocreomycetidae</taxon>
        <taxon>Hypocreales</taxon>
        <taxon>Bionectriaceae</taxon>
        <taxon>Clonostachys</taxon>
    </lineage>
</organism>
<dbReference type="OrthoDB" id="6500128at2759"/>
<feature type="compositionally biased region" description="Polar residues" evidence="8">
    <location>
        <begin position="135"/>
        <end position="145"/>
    </location>
</feature>
<comment type="similarity">
    <text evidence="2">Belongs to the ABC transporter superfamily. ABCB family. Multidrug resistance exporter (TC 3.A.1.201) subfamily.</text>
</comment>
<sequence length="1498" mass="162369">MVSEANRRATGVEENVDNALVGPTTQHDIGKAPLTHPMEDHDEPTAEPKPVDLRCNASAEPKQAITPDRHDGGADLASGQDVGVIGRDDLGKSEPSIKSESPAALPVPTAIGPSVSQERSITSRTSMADDEVKKTTGTGPSSPTDIQPGPVVVTSCENKAFVSGDGEKMGDQPANMPSPTADSPVQSVQGPPGSSNADEAEPPDPFDGLPDDEVAILKRQIDISNQSYGVSTFFRYATRMDVFIMIISAVCAAAVGAALPLMTIIFGGLQGVFAAYLSVGTLDLGGFEAAIGGYVLYFVYIAIGTFVASYISTVGFIYTGERITDKIRYEYLASCLRQNIGYFDKFGTGEFTTKITADATTVQDGISEKFGLFIGAISTFVTGFAIGFVFSWKLTLILSATLFALVFNAGIATTFMVKHSEPMMSAFSESGTFVEEVFSSVRIAIAFGTQGRLTEQYGKKLEPVQKWGTKVKYTISVMTAVSMAITYWNYGLGFWQGSAFLARGDLTISKMITVMMAVMMGAFNMSAMGPYFQSFIGAVSAAKDMFRTIDRQSPLDPSTDEGDKIPDLQGHIRLENIKHIYPSRPNVTVMDGVSIDVPAGKVTALVGSSGCGKSTIVGLVERFYEPVGGAVFLDDRNINTLSLRWLRQQMSLVSQEPTLFAVSIYDNIRFGLIGTDHETADEEKQRQLVEDAARQANAHEFITQLPEGYETNVGQRGFLLSGGQKQRIAIARAIVSNPKVLLLDEATSALDTKSEGVVQAALDKAAAGRTTIVIAHRLSTIRNAHNIIVMNKGAVVEQGNHDALIEKQGAYHALVEAQQLEDEKKSTAVDIDDRVSSMEDLVIRKMSLQKETNVAAAESSEKDDVVAESSADDVEETAGATIASKTKYSWWELIKFVASFNRSERIYLIIAFFFCLICGAATPVQAVFFGKQVVVLSFMAIPGIDRWMLHSQSNFWSLMYLMLGGAQFIAHMIQLCILGYAAEVLLRRIRTRTFSTLMRQDISFFDDDKHNAGALTAFLAVETTQVSGFSGVALGTVVTSITNLVGSLALSLAIGWKLALVCFAAVPLAIGCGFFRWWVLARHQARIATVYADSAGFAAENISAIKTVASLTRESQVAERYRVDLEEQQKKSVVSVAKSSVIFAAAQSIQYLCYGLGFWYGSTLIAKLEYGMFEFFVCYMSMILGATAAGTFFSLAPDLSKAKKSAAELKALIDTKPLIDTWGHHGENLPQTGGHIQFRDVYFRYPTRPEIPVLRGLNFTAEPGQHIALVGSSGCGKSTTISLLERFYDPVLGQILIDGKDISEININDYRSHISVVSQEPSLFQGSIRENISMGSLTEDVSKESIEIACREANIYDFVVSLPDGFETIVGSRGGLLSTGQKQRIAIARALVRSPKILLLDEATSALDSESEQVVQVALDRAAKGRTTITVAHRLSTIQHADNILFIDQGRVLESGTHSELMTLGGRYYELVKLQSLEQTDQMVVQQENIGSSSTEAI</sequence>
<dbReference type="Pfam" id="PF00005">
    <property type="entry name" value="ABC_tran"/>
    <property type="match status" value="2"/>
</dbReference>
<keyword evidence="5" id="KW-0067">ATP-binding</keyword>
<evidence type="ECO:0000256" key="1">
    <source>
        <dbReference type="ARBA" id="ARBA00004141"/>
    </source>
</evidence>
<dbReference type="InterPro" id="IPR003439">
    <property type="entry name" value="ABC_transporter-like_ATP-bd"/>
</dbReference>
<feature type="transmembrane region" description="Helical" evidence="9">
    <location>
        <begin position="958"/>
        <end position="982"/>
    </location>
</feature>
<dbReference type="GO" id="GO:0005743">
    <property type="term" value="C:mitochondrial inner membrane"/>
    <property type="evidence" value="ECO:0007669"/>
    <property type="project" value="TreeGrafter"/>
</dbReference>
<dbReference type="InterPro" id="IPR036640">
    <property type="entry name" value="ABC1_TM_sf"/>
</dbReference>
<feature type="compositionally biased region" description="Polar residues" evidence="8">
    <location>
        <begin position="114"/>
        <end position="126"/>
    </location>
</feature>
<dbReference type="GO" id="GO:0016887">
    <property type="term" value="F:ATP hydrolysis activity"/>
    <property type="evidence" value="ECO:0007669"/>
    <property type="project" value="InterPro"/>
</dbReference>
<dbReference type="FunFam" id="3.40.50.300:FF:000251">
    <property type="entry name" value="ABC transporter B family member 19"/>
    <property type="match status" value="1"/>
</dbReference>
<feature type="transmembrane region" description="Helical" evidence="9">
    <location>
        <begin position="471"/>
        <end position="488"/>
    </location>
</feature>
<dbReference type="InterPro" id="IPR027417">
    <property type="entry name" value="P-loop_NTPase"/>
</dbReference>
<accession>A0A9N9ZEA3</accession>
<dbReference type="Gene3D" id="1.20.1560.10">
    <property type="entry name" value="ABC transporter type 1, transmembrane domain"/>
    <property type="match status" value="1"/>
</dbReference>
<feature type="compositionally biased region" description="Basic and acidic residues" evidence="8">
    <location>
        <begin position="37"/>
        <end position="52"/>
    </location>
</feature>
<dbReference type="PROSITE" id="PS00211">
    <property type="entry name" value="ABC_TRANSPORTER_1"/>
    <property type="match status" value="1"/>
</dbReference>
<gene>
    <name evidence="12" type="ORF">CSOL1703_00016778</name>
</gene>
<dbReference type="CDD" id="cd03249">
    <property type="entry name" value="ABC_MTABC3_MDL1_MDL2"/>
    <property type="match status" value="2"/>
</dbReference>
<dbReference type="SUPFAM" id="SSF52540">
    <property type="entry name" value="P-loop containing nucleoside triphosphate hydrolases"/>
    <property type="match status" value="2"/>
</dbReference>
<evidence type="ECO:0008006" key="14">
    <source>
        <dbReference type="Google" id="ProtNLM"/>
    </source>
</evidence>
<feature type="transmembrane region" description="Helical" evidence="9">
    <location>
        <begin position="906"/>
        <end position="929"/>
    </location>
</feature>
<proteinExistence type="inferred from homology"/>
<feature type="domain" description="ABC transmembrane type-1" evidence="11">
    <location>
        <begin position="246"/>
        <end position="537"/>
    </location>
</feature>
<dbReference type="Gene3D" id="3.40.50.300">
    <property type="entry name" value="P-loop containing nucleotide triphosphate hydrolases"/>
    <property type="match status" value="2"/>
</dbReference>
<dbReference type="PROSITE" id="PS50893">
    <property type="entry name" value="ABC_TRANSPORTER_2"/>
    <property type="match status" value="2"/>
</dbReference>
<dbReference type="SMART" id="SM00382">
    <property type="entry name" value="AAA"/>
    <property type="match status" value="2"/>
</dbReference>
<name>A0A9N9ZEA3_9HYPO</name>
<feature type="domain" description="ABC transporter" evidence="10">
    <location>
        <begin position="572"/>
        <end position="817"/>
    </location>
</feature>
<keyword evidence="13" id="KW-1185">Reference proteome</keyword>
<evidence type="ECO:0000256" key="4">
    <source>
        <dbReference type="ARBA" id="ARBA00022741"/>
    </source>
</evidence>
<feature type="transmembrane region" description="Helical" evidence="9">
    <location>
        <begin position="1058"/>
        <end position="1079"/>
    </location>
</feature>
<evidence type="ECO:0000256" key="3">
    <source>
        <dbReference type="ARBA" id="ARBA00022692"/>
    </source>
</evidence>
<evidence type="ECO:0000313" key="13">
    <source>
        <dbReference type="Proteomes" id="UP000775872"/>
    </source>
</evidence>
<protein>
    <recommendedName>
        <fullName evidence="14">Leptomycin B resistance protein pmd1</fullName>
    </recommendedName>
</protein>
<evidence type="ECO:0000256" key="6">
    <source>
        <dbReference type="ARBA" id="ARBA00022989"/>
    </source>
</evidence>
<feature type="transmembrane region" description="Helical" evidence="9">
    <location>
        <begin position="1032"/>
        <end position="1052"/>
    </location>
</feature>
<evidence type="ECO:0000313" key="12">
    <source>
        <dbReference type="EMBL" id="CAH0054705.1"/>
    </source>
</evidence>
<feature type="transmembrane region" description="Helical" evidence="9">
    <location>
        <begin position="295"/>
        <end position="318"/>
    </location>
</feature>
<feature type="compositionally biased region" description="Acidic residues" evidence="8">
    <location>
        <begin position="198"/>
        <end position="211"/>
    </location>
</feature>
<keyword evidence="4" id="KW-0547">Nucleotide-binding</keyword>
<feature type="domain" description="ABC transmembrane type-1" evidence="11">
    <location>
        <begin position="909"/>
        <end position="1201"/>
    </location>
</feature>
<feature type="domain" description="ABC transporter" evidence="10">
    <location>
        <begin position="1236"/>
        <end position="1474"/>
    </location>
</feature>
<dbReference type="PANTHER" id="PTHR43394">
    <property type="entry name" value="ATP-DEPENDENT PERMEASE MDL1, MITOCHONDRIAL"/>
    <property type="match status" value="1"/>
</dbReference>
<dbReference type="InterPro" id="IPR011527">
    <property type="entry name" value="ABC1_TM_dom"/>
</dbReference>
<dbReference type="InterPro" id="IPR017871">
    <property type="entry name" value="ABC_transporter-like_CS"/>
</dbReference>
<dbReference type="GO" id="GO:0090374">
    <property type="term" value="P:oligopeptide export from mitochondrion"/>
    <property type="evidence" value="ECO:0007669"/>
    <property type="project" value="TreeGrafter"/>
</dbReference>
<evidence type="ECO:0000259" key="11">
    <source>
        <dbReference type="PROSITE" id="PS50929"/>
    </source>
</evidence>
<evidence type="ECO:0000259" key="10">
    <source>
        <dbReference type="PROSITE" id="PS50893"/>
    </source>
</evidence>
<comment type="subcellular location">
    <subcellularLocation>
        <location evidence="1">Membrane</location>
        <topology evidence="1">Multi-pass membrane protein</topology>
    </subcellularLocation>
</comment>
<feature type="transmembrane region" description="Helical" evidence="9">
    <location>
        <begin position="396"/>
        <end position="417"/>
    </location>
</feature>
<evidence type="ECO:0000256" key="5">
    <source>
        <dbReference type="ARBA" id="ARBA00022840"/>
    </source>
</evidence>
<feature type="transmembrane region" description="Helical" evidence="9">
    <location>
        <begin position="508"/>
        <end position="527"/>
    </location>
</feature>
<evidence type="ECO:0000256" key="9">
    <source>
        <dbReference type="SAM" id="Phobius"/>
    </source>
</evidence>
<dbReference type="EMBL" id="CABFOC020000051">
    <property type="protein sequence ID" value="CAH0054705.1"/>
    <property type="molecule type" value="Genomic_DNA"/>
</dbReference>
<dbReference type="InterPro" id="IPR003593">
    <property type="entry name" value="AAA+_ATPase"/>
</dbReference>
<feature type="transmembrane region" description="Helical" evidence="9">
    <location>
        <begin position="1172"/>
        <end position="1195"/>
    </location>
</feature>
<dbReference type="GO" id="GO:0005524">
    <property type="term" value="F:ATP binding"/>
    <property type="evidence" value="ECO:0007669"/>
    <property type="project" value="UniProtKB-KW"/>
</dbReference>